<dbReference type="InterPro" id="IPR035992">
    <property type="entry name" value="Ricin_B-like_lectins"/>
</dbReference>
<dbReference type="AlphaFoldDB" id="A0ABD1DDL0"/>
<sequence length="144" mass="16723">MLPTIILVTLLSTVAAASNAAVPTGCVEIKSNHNNQFLAVGSKQHSKYRQYTVTSHHPHLWTIEKEGDHYLIWDRRKPNELDAVQEAPWDIERLANGKFLIRSNHLQEYLYAADYPNKGLVFTWRVKDHKVRGDEQFHWYINPC</sequence>
<feature type="signal peptide" evidence="1">
    <location>
        <begin position="1"/>
        <end position="16"/>
    </location>
</feature>
<keyword evidence="3" id="KW-1185">Reference proteome</keyword>
<dbReference type="SUPFAM" id="SSF50370">
    <property type="entry name" value="Ricin B-like lectins"/>
    <property type="match status" value="1"/>
</dbReference>
<feature type="chain" id="PRO_5044862613" evidence="1">
    <location>
        <begin position="17"/>
        <end position="144"/>
    </location>
</feature>
<name>A0ABD1DDL0_CULPP</name>
<reference evidence="2 3" key="1">
    <citation type="submission" date="2024-05" db="EMBL/GenBank/DDBJ databases">
        <title>Culex pipiens pipiens assembly and annotation.</title>
        <authorList>
            <person name="Alout H."/>
            <person name="Durand T."/>
        </authorList>
    </citation>
    <scope>NUCLEOTIDE SEQUENCE [LARGE SCALE GENOMIC DNA]</scope>
    <source>
        <strain evidence="2">HA-2024</strain>
        <tissue evidence="2">Whole body</tissue>
    </source>
</reference>
<keyword evidence="1" id="KW-0732">Signal</keyword>
<evidence type="ECO:0000313" key="3">
    <source>
        <dbReference type="Proteomes" id="UP001562425"/>
    </source>
</evidence>
<dbReference type="EMBL" id="JBEHCU010006157">
    <property type="protein sequence ID" value="KAL1397764.1"/>
    <property type="molecule type" value="Genomic_DNA"/>
</dbReference>
<dbReference type="Proteomes" id="UP001562425">
    <property type="component" value="Unassembled WGS sequence"/>
</dbReference>
<evidence type="ECO:0000313" key="2">
    <source>
        <dbReference type="EMBL" id="KAL1397764.1"/>
    </source>
</evidence>
<accession>A0ABD1DDL0</accession>
<gene>
    <name evidence="2" type="ORF">pipiens_009502</name>
</gene>
<comment type="caution">
    <text evidence="2">The sequence shown here is derived from an EMBL/GenBank/DDBJ whole genome shotgun (WGS) entry which is preliminary data.</text>
</comment>
<evidence type="ECO:0000256" key="1">
    <source>
        <dbReference type="SAM" id="SignalP"/>
    </source>
</evidence>
<protein>
    <submittedName>
        <fullName evidence="2">Uncharacterized protein</fullName>
    </submittedName>
</protein>
<organism evidence="2 3">
    <name type="scientific">Culex pipiens pipiens</name>
    <name type="common">Northern house mosquito</name>
    <dbReference type="NCBI Taxonomy" id="38569"/>
    <lineage>
        <taxon>Eukaryota</taxon>
        <taxon>Metazoa</taxon>
        <taxon>Ecdysozoa</taxon>
        <taxon>Arthropoda</taxon>
        <taxon>Hexapoda</taxon>
        <taxon>Insecta</taxon>
        <taxon>Pterygota</taxon>
        <taxon>Neoptera</taxon>
        <taxon>Endopterygota</taxon>
        <taxon>Diptera</taxon>
        <taxon>Nematocera</taxon>
        <taxon>Culicoidea</taxon>
        <taxon>Culicidae</taxon>
        <taxon>Culicinae</taxon>
        <taxon>Culicini</taxon>
        <taxon>Culex</taxon>
        <taxon>Culex</taxon>
    </lineage>
</organism>
<proteinExistence type="predicted"/>